<dbReference type="SUPFAM" id="SSF48726">
    <property type="entry name" value="Immunoglobulin"/>
    <property type="match status" value="1"/>
</dbReference>
<accession>A0A0E9XXA6</accession>
<proteinExistence type="predicted"/>
<dbReference type="InterPro" id="IPR036179">
    <property type="entry name" value="Ig-like_dom_sf"/>
</dbReference>
<name>A0A0E9XXA6_ANGAN</name>
<reference evidence="1" key="2">
    <citation type="journal article" date="2015" name="Fish Shellfish Immunol.">
        <title>Early steps in the European eel (Anguilla anguilla)-Vibrio vulnificus interaction in the gills: Role of the RtxA13 toxin.</title>
        <authorList>
            <person name="Callol A."/>
            <person name="Pajuelo D."/>
            <person name="Ebbesson L."/>
            <person name="Teles M."/>
            <person name="MacKenzie S."/>
            <person name="Amaro C."/>
        </authorList>
    </citation>
    <scope>NUCLEOTIDE SEQUENCE</scope>
</reference>
<dbReference type="InterPro" id="IPR013783">
    <property type="entry name" value="Ig-like_fold"/>
</dbReference>
<evidence type="ECO:0000313" key="1">
    <source>
        <dbReference type="EMBL" id="JAI07275.1"/>
    </source>
</evidence>
<dbReference type="EMBL" id="GBXM01001303">
    <property type="protein sequence ID" value="JAI07275.1"/>
    <property type="molecule type" value="Transcribed_RNA"/>
</dbReference>
<protein>
    <submittedName>
        <fullName evidence="1">Uncharacterized protein</fullName>
    </submittedName>
</protein>
<organism evidence="1">
    <name type="scientific">Anguilla anguilla</name>
    <name type="common">European freshwater eel</name>
    <name type="synonym">Muraena anguilla</name>
    <dbReference type="NCBI Taxonomy" id="7936"/>
    <lineage>
        <taxon>Eukaryota</taxon>
        <taxon>Metazoa</taxon>
        <taxon>Chordata</taxon>
        <taxon>Craniata</taxon>
        <taxon>Vertebrata</taxon>
        <taxon>Euteleostomi</taxon>
        <taxon>Actinopterygii</taxon>
        <taxon>Neopterygii</taxon>
        <taxon>Teleostei</taxon>
        <taxon>Anguilliformes</taxon>
        <taxon>Anguillidae</taxon>
        <taxon>Anguilla</taxon>
    </lineage>
</organism>
<sequence length="53" mass="5801">MHWIRQAPGKGLEWVASISGGGGSINYATSVKGKIHHLQRQQQEPAVFTDEQA</sequence>
<dbReference type="PANTHER" id="PTHR23266">
    <property type="entry name" value="IMMUNOGLOBULIN HEAVY CHAIN"/>
    <property type="match status" value="1"/>
</dbReference>
<reference evidence="1" key="1">
    <citation type="submission" date="2014-11" db="EMBL/GenBank/DDBJ databases">
        <authorList>
            <person name="Amaro Gonzalez C."/>
        </authorList>
    </citation>
    <scope>NUCLEOTIDE SEQUENCE</scope>
</reference>
<dbReference type="InterPro" id="IPR050199">
    <property type="entry name" value="IgHV"/>
</dbReference>
<dbReference type="AlphaFoldDB" id="A0A0E9XXA6"/>
<dbReference type="Gene3D" id="2.60.40.10">
    <property type="entry name" value="Immunoglobulins"/>
    <property type="match status" value="1"/>
</dbReference>